<sequence>MRFGKNRASPFFGGFQSFGTQSIPSASPNGYASPGTSMSKYKSSRSMPFFFARAISSSNRFSIAFELITVAPAATPASAMKATIPPDARGTIATPRAVGKAGRTALRARIRALGRTYLGRRVHRRETNELGEDNVVSATSWRRDVRERARTKPNRTIDRVTKRKALSLTNLRDPSTCYVEHYFKLSPNHILANLAASSASFSAWMALTMRGPTCRTFIRSTRSFLYAPKFFISSVTVTISTAFSTFSIGMMVWPLCWVAAARSAAGLSPFFGLEFLRGNKINLALYSSRRFLLSCEQENQTKSVSRSSTFALRGQIRPRARARRVNMAVYGGDPKSLRDNRRVGHTACERHVPLKTPRCGYGVGDQRKYRSSGRASSGCQPPARGKGKIRVSLTTLAVRARTMAITRTFNSSSVKPRPRRVLKLYRCVGGCTIGRSAPATGRGNVFFALSSRALRRDFLRPAARENGRKHSRQPNAMIERTLVEPGADAALTCALGNWLLPFMVPALDARRKKAEGEMARCASSLPG</sequence>
<evidence type="ECO:0000313" key="2">
    <source>
        <dbReference type="EMBL" id="OUS47726.1"/>
    </source>
</evidence>
<dbReference type="AlphaFoldDB" id="A0A1Y5IDW2"/>
<name>A0A1Y5IDW2_OSTTA</name>
<organism evidence="2">
    <name type="scientific">Ostreococcus tauri</name>
    <name type="common">Marine green alga</name>
    <dbReference type="NCBI Taxonomy" id="70448"/>
    <lineage>
        <taxon>Eukaryota</taxon>
        <taxon>Viridiplantae</taxon>
        <taxon>Chlorophyta</taxon>
        <taxon>Mamiellophyceae</taxon>
        <taxon>Mamiellales</taxon>
        <taxon>Bathycoccaceae</taxon>
        <taxon>Ostreococcus</taxon>
    </lineage>
</organism>
<protein>
    <submittedName>
        <fullName evidence="2">Uncharacterized protein</fullName>
    </submittedName>
</protein>
<feature type="region of interest" description="Disordered" evidence="1">
    <location>
        <begin position="366"/>
        <end position="386"/>
    </location>
</feature>
<evidence type="ECO:0000256" key="1">
    <source>
        <dbReference type="SAM" id="MobiDB-lite"/>
    </source>
</evidence>
<accession>A0A1Y5IDW2</accession>
<proteinExistence type="predicted"/>
<reference evidence="2" key="1">
    <citation type="submission" date="2017-04" db="EMBL/GenBank/DDBJ databases">
        <title>Population genomics of picophytoplankton unveils novel chromosome hypervariability.</title>
        <authorList>
            <consortium name="DOE Joint Genome Institute"/>
            <person name="Blanc-Mathieu R."/>
            <person name="Krasovec M."/>
            <person name="Hebrard M."/>
            <person name="Yau S."/>
            <person name="Desgranges E."/>
            <person name="Martin J."/>
            <person name="Schackwitz W."/>
            <person name="Kuo A."/>
            <person name="Salin G."/>
            <person name="Donnadieu C."/>
            <person name="Desdevises Y."/>
            <person name="Sanchez-Ferandin S."/>
            <person name="Moreau H."/>
            <person name="Rivals E."/>
            <person name="Grigoriev I.V."/>
            <person name="Grimsley N."/>
            <person name="Eyre-Walker A."/>
            <person name="Piganeau G."/>
        </authorList>
    </citation>
    <scope>NUCLEOTIDE SEQUENCE [LARGE SCALE GENOMIC DNA]</scope>
    <source>
        <strain evidence="2">RCC 1115</strain>
    </source>
</reference>
<dbReference type="EMBL" id="KZ155776">
    <property type="protein sequence ID" value="OUS47726.1"/>
    <property type="molecule type" value="Genomic_DNA"/>
</dbReference>
<gene>
    <name evidence="2" type="ORF">BE221DRAFT_69486</name>
</gene>
<dbReference type="Proteomes" id="UP000195557">
    <property type="component" value="Unassembled WGS sequence"/>
</dbReference>